<comment type="similarity">
    <text evidence="1 4">Belongs to the D-isomer specific 2-hydroxyacid dehydrogenase family.</text>
</comment>
<dbReference type="Proteomes" id="UP000460221">
    <property type="component" value="Unassembled WGS sequence"/>
</dbReference>
<dbReference type="GO" id="GO:0051287">
    <property type="term" value="F:NAD binding"/>
    <property type="evidence" value="ECO:0007669"/>
    <property type="project" value="InterPro"/>
</dbReference>
<gene>
    <name evidence="7" type="ORF">GIS00_06075</name>
</gene>
<keyword evidence="2 4" id="KW-0560">Oxidoreductase</keyword>
<evidence type="ECO:0000313" key="7">
    <source>
        <dbReference type="EMBL" id="MTD13510.1"/>
    </source>
</evidence>
<dbReference type="PANTHER" id="PTHR10996">
    <property type="entry name" value="2-HYDROXYACID DEHYDROGENASE-RELATED"/>
    <property type="match status" value="1"/>
</dbReference>
<proteinExistence type="inferred from homology"/>
<feature type="domain" description="D-isomer specific 2-hydroxyacid dehydrogenase catalytic" evidence="5">
    <location>
        <begin position="28"/>
        <end position="320"/>
    </location>
</feature>
<keyword evidence="8" id="KW-1185">Reference proteome</keyword>
<organism evidence="7 8">
    <name type="scientific">Nakamurella alba</name>
    <dbReference type="NCBI Taxonomy" id="2665158"/>
    <lineage>
        <taxon>Bacteria</taxon>
        <taxon>Bacillati</taxon>
        <taxon>Actinomycetota</taxon>
        <taxon>Actinomycetes</taxon>
        <taxon>Nakamurellales</taxon>
        <taxon>Nakamurellaceae</taxon>
        <taxon>Nakamurella</taxon>
    </lineage>
</organism>
<evidence type="ECO:0000256" key="3">
    <source>
        <dbReference type="ARBA" id="ARBA00023027"/>
    </source>
</evidence>
<evidence type="ECO:0000259" key="5">
    <source>
        <dbReference type="Pfam" id="PF00389"/>
    </source>
</evidence>
<dbReference type="InterPro" id="IPR036291">
    <property type="entry name" value="NAD(P)-bd_dom_sf"/>
</dbReference>
<evidence type="ECO:0000256" key="2">
    <source>
        <dbReference type="ARBA" id="ARBA00023002"/>
    </source>
</evidence>
<dbReference type="SUPFAM" id="SSF52283">
    <property type="entry name" value="Formate/glycerate dehydrogenase catalytic domain-like"/>
    <property type="match status" value="1"/>
</dbReference>
<dbReference type="FunFam" id="3.40.50.720:FF:000203">
    <property type="entry name" value="D-3-phosphoglycerate dehydrogenase (SerA)"/>
    <property type="match status" value="1"/>
</dbReference>
<keyword evidence="3" id="KW-0520">NAD</keyword>
<comment type="caution">
    <text evidence="7">The sequence shown here is derived from an EMBL/GenBank/DDBJ whole genome shotgun (WGS) entry which is preliminary data.</text>
</comment>
<evidence type="ECO:0000259" key="6">
    <source>
        <dbReference type="Pfam" id="PF02826"/>
    </source>
</evidence>
<feature type="domain" description="D-isomer specific 2-hydroxyacid dehydrogenase NAD-binding" evidence="6">
    <location>
        <begin position="112"/>
        <end position="289"/>
    </location>
</feature>
<protein>
    <submittedName>
        <fullName evidence="7">D-glycerate dehydrogenase</fullName>
    </submittedName>
</protein>
<reference evidence="7 8" key="1">
    <citation type="submission" date="2019-11" db="EMBL/GenBank/DDBJ databases">
        <authorList>
            <person name="Jiang L.-Q."/>
        </authorList>
    </citation>
    <scope>NUCLEOTIDE SEQUENCE [LARGE SCALE GENOMIC DNA]</scope>
    <source>
        <strain evidence="7 8">YIM 132087</strain>
    </source>
</reference>
<dbReference type="Gene3D" id="3.40.50.720">
    <property type="entry name" value="NAD(P)-binding Rossmann-like Domain"/>
    <property type="match status" value="2"/>
</dbReference>
<dbReference type="InterPro" id="IPR006139">
    <property type="entry name" value="D-isomer_2_OHA_DH_cat_dom"/>
</dbReference>
<dbReference type="Pfam" id="PF00389">
    <property type="entry name" value="2-Hacid_dh"/>
    <property type="match status" value="1"/>
</dbReference>
<dbReference type="EMBL" id="WLYK01000001">
    <property type="protein sequence ID" value="MTD13510.1"/>
    <property type="molecule type" value="Genomic_DNA"/>
</dbReference>
<dbReference type="SUPFAM" id="SSF51735">
    <property type="entry name" value="NAD(P)-binding Rossmann-fold domains"/>
    <property type="match status" value="1"/>
</dbReference>
<sequence length="321" mass="33258">MTGLPRVLVTRRALPGTGLDRLLAAAEVVQPIVEPPSPTDLQALAPGATVILAPPTDPVDEALLDAAGPGLRLVAVIGAGYDLVDRKALRDRGIALTNTPDVLAETTADLTFGLVLSARRRLTDAERALRAGEWTGFRMDGFLGQDVHGATLGIIGYGQIGKAVARRGTGFGMRILHLQRASAPSDSMSTAVDMDTLLAESDVLCLTVPRTPDTRNLIGAAELARMKPTATLVNTARGGIVDEAAVLEALRAGRLHSAGLDVFDTEPLPVPGSPLLEEIPGLVLLPHIGSATEATRAAMVDKAVDNALAVLAGGEPLTPVG</sequence>
<dbReference type="CDD" id="cd05301">
    <property type="entry name" value="GDH"/>
    <property type="match status" value="1"/>
</dbReference>
<evidence type="ECO:0000313" key="8">
    <source>
        <dbReference type="Proteomes" id="UP000460221"/>
    </source>
</evidence>
<dbReference type="GO" id="GO:0030267">
    <property type="term" value="F:glyoxylate reductase (NADPH) activity"/>
    <property type="evidence" value="ECO:0007669"/>
    <property type="project" value="TreeGrafter"/>
</dbReference>
<name>A0A7K1FHF7_9ACTN</name>
<dbReference type="RefSeq" id="WP_154767357.1">
    <property type="nucleotide sequence ID" value="NZ_WLYK01000001.1"/>
</dbReference>
<dbReference type="InterPro" id="IPR050223">
    <property type="entry name" value="D-isomer_2-hydroxyacid_DH"/>
</dbReference>
<dbReference type="Pfam" id="PF02826">
    <property type="entry name" value="2-Hacid_dh_C"/>
    <property type="match status" value="1"/>
</dbReference>
<dbReference type="GO" id="GO:0005829">
    <property type="term" value="C:cytosol"/>
    <property type="evidence" value="ECO:0007669"/>
    <property type="project" value="TreeGrafter"/>
</dbReference>
<accession>A0A7K1FHF7</accession>
<dbReference type="GO" id="GO:0016618">
    <property type="term" value="F:hydroxypyruvate reductase [NAD(P)H] activity"/>
    <property type="evidence" value="ECO:0007669"/>
    <property type="project" value="TreeGrafter"/>
</dbReference>
<dbReference type="InterPro" id="IPR006140">
    <property type="entry name" value="D-isomer_DH_NAD-bd"/>
</dbReference>
<evidence type="ECO:0000256" key="4">
    <source>
        <dbReference type="RuleBase" id="RU003719"/>
    </source>
</evidence>
<dbReference type="PANTHER" id="PTHR10996:SF283">
    <property type="entry name" value="GLYOXYLATE_HYDROXYPYRUVATE REDUCTASE B"/>
    <property type="match status" value="1"/>
</dbReference>
<dbReference type="AlphaFoldDB" id="A0A7K1FHF7"/>
<evidence type="ECO:0000256" key="1">
    <source>
        <dbReference type="ARBA" id="ARBA00005854"/>
    </source>
</evidence>